<evidence type="ECO:0000313" key="2">
    <source>
        <dbReference type="Proteomes" id="UP000016504"/>
    </source>
</evidence>
<gene>
    <name evidence="1" type="ORF">O204_26970</name>
</gene>
<name>U1UPY7_9PSED</name>
<dbReference type="AlphaFoldDB" id="U1UPY7"/>
<protein>
    <submittedName>
        <fullName evidence="1">Uncharacterized protein</fullName>
    </submittedName>
</protein>
<reference evidence="1 2" key="1">
    <citation type="submission" date="2013-08" db="EMBL/GenBank/DDBJ databases">
        <title>Biodegradation of aromatic compounds in biofilm forming Pseudomonas isolated from sewage sludge.</title>
        <authorList>
            <person name="Qureshi A."/>
            <person name="Ghosh S."/>
            <person name="Khardenavis A.A."/>
            <person name="Kapley A."/>
            <person name="Purohit H.J."/>
        </authorList>
    </citation>
    <scope>NUCLEOTIDE SEQUENCE [LARGE SCALE GENOMIC DNA]</scope>
    <source>
        <strain evidence="1 2">EGD-AQ6</strain>
    </source>
</reference>
<proteinExistence type="predicted"/>
<comment type="caution">
    <text evidence="1">The sequence shown here is derived from an EMBL/GenBank/DDBJ whole genome shotgun (WGS) entry which is preliminary data.</text>
</comment>
<sequence length="99" mass="11282">MQDGLGDGDFAFPADGERIEGGIEHRKQIQSRYRLFQPRAFVCAVEAANGRDEFKERADGHRWMAKVHGQLIANALFCFKCVGLYIEPLDFYMTAGRLR</sequence>
<dbReference type="EMBL" id="AVQG01000018">
    <property type="protein sequence ID" value="ERH57152.1"/>
    <property type="molecule type" value="Genomic_DNA"/>
</dbReference>
<organism evidence="1 2">
    <name type="scientific">Pseudomonas simiae</name>
    <dbReference type="NCBI Taxonomy" id="321846"/>
    <lineage>
        <taxon>Bacteria</taxon>
        <taxon>Pseudomonadati</taxon>
        <taxon>Pseudomonadota</taxon>
        <taxon>Gammaproteobacteria</taxon>
        <taxon>Pseudomonadales</taxon>
        <taxon>Pseudomonadaceae</taxon>
        <taxon>Pseudomonas</taxon>
    </lineage>
</organism>
<evidence type="ECO:0000313" key="1">
    <source>
        <dbReference type="EMBL" id="ERH57152.1"/>
    </source>
</evidence>
<dbReference type="Proteomes" id="UP000016504">
    <property type="component" value="Unassembled WGS sequence"/>
</dbReference>
<accession>U1UPY7</accession>